<organism evidence="2">
    <name type="scientific">Candidatus Kentrum sp. TUN</name>
    <dbReference type="NCBI Taxonomy" id="2126343"/>
    <lineage>
        <taxon>Bacteria</taxon>
        <taxon>Pseudomonadati</taxon>
        <taxon>Pseudomonadota</taxon>
        <taxon>Gammaproteobacteria</taxon>
        <taxon>Candidatus Kentrum</taxon>
    </lineage>
</organism>
<feature type="transmembrane region" description="Helical" evidence="1">
    <location>
        <begin position="178"/>
        <end position="207"/>
    </location>
</feature>
<protein>
    <submittedName>
        <fullName evidence="2">Uncharacterized protein</fullName>
    </submittedName>
</protein>
<dbReference type="AlphaFoldDB" id="A0A450Z9N2"/>
<proteinExistence type="predicted"/>
<sequence length="489" mass="55543">MNLSPWLSLLKEPSCLTPFLFYFLYLVWYYLKTKPLIGAHDSLVDSLMDPQGRDRAIAKLTAPNRWRIFYQDSLNGLLARFDRWFGKGWFNPRALHVCYLLALGYSLLFVFIAWLFTGEGWIRELIFRPYMDGWERLWQGGLFIGGMALTGYVLSLFLNGSLENRIKAHLPRNWPPGLVTLITEIVKMVAFAGAFAVAFAGAVAFAFAFADTFAFASAFAGTFAFAVTGTGALILAVAFVFNLISERIKRNEIGFGVSSAYLLAGMGLALWGILAFDERWASVIPWKLAAGMPIWTTLIFLPTINAFFDVASLQVSRYFIGKIKQDNRHQNILWMAADVAVAIALLAGLYLTLFAALDVVDQWLFPETKFFTVERWKELFWDKKDWFHPDILWLTLMASTTLFVTFIHLSLAFAHLFMPLWHRKDKKNIAGLIREMKREAEGNADRKVSPAICRDLARAYYFPWEHGVVLGSLTLWGIGCVLHYLVLQG</sequence>
<dbReference type="EMBL" id="CAADFY010000003">
    <property type="protein sequence ID" value="VFK51717.1"/>
    <property type="molecule type" value="Genomic_DNA"/>
</dbReference>
<evidence type="ECO:0000256" key="1">
    <source>
        <dbReference type="SAM" id="Phobius"/>
    </source>
</evidence>
<feature type="transmembrane region" description="Helical" evidence="1">
    <location>
        <begin position="332"/>
        <end position="357"/>
    </location>
</feature>
<dbReference type="EMBL" id="CAADFV010000003">
    <property type="protein sequence ID" value="VFK50472.1"/>
    <property type="molecule type" value="Genomic_DNA"/>
</dbReference>
<gene>
    <name evidence="2" type="ORF">BECKTUN1418E_GA0071001_100328</name>
    <name evidence="3" type="ORF">BECKTUN1418F_GA0071002_100328</name>
</gene>
<evidence type="ECO:0000313" key="3">
    <source>
        <dbReference type="EMBL" id="VFK51717.1"/>
    </source>
</evidence>
<keyword evidence="1" id="KW-0812">Transmembrane</keyword>
<keyword evidence="1" id="KW-0472">Membrane</keyword>
<feature type="transmembrane region" description="Helical" evidence="1">
    <location>
        <begin position="391"/>
        <end position="417"/>
    </location>
</feature>
<name>A0A450Z9N2_9GAMM</name>
<feature type="transmembrane region" description="Helical" evidence="1">
    <location>
        <begin position="15"/>
        <end position="31"/>
    </location>
</feature>
<feature type="transmembrane region" description="Helical" evidence="1">
    <location>
        <begin position="137"/>
        <end position="158"/>
    </location>
</feature>
<feature type="transmembrane region" description="Helical" evidence="1">
    <location>
        <begin position="97"/>
        <end position="117"/>
    </location>
</feature>
<feature type="transmembrane region" description="Helical" evidence="1">
    <location>
        <begin position="468"/>
        <end position="487"/>
    </location>
</feature>
<feature type="transmembrane region" description="Helical" evidence="1">
    <location>
        <begin position="253"/>
        <end position="274"/>
    </location>
</feature>
<accession>A0A450Z9N2</accession>
<feature type="transmembrane region" description="Helical" evidence="1">
    <location>
        <begin position="213"/>
        <end position="241"/>
    </location>
</feature>
<feature type="transmembrane region" description="Helical" evidence="1">
    <location>
        <begin position="294"/>
        <end position="320"/>
    </location>
</feature>
<reference evidence="2" key="1">
    <citation type="submission" date="2019-02" db="EMBL/GenBank/DDBJ databases">
        <authorList>
            <person name="Gruber-Vodicka R. H."/>
            <person name="Seah K. B. B."/>
        </authorList>
    </citation>
    <scope>NUCLEOTIDE SEQUENCE</scope>
    <source>
        <strain evidence="2">BECK_BY2</strain>
        <strain evidence="3">BECK_BY3</strain>
    </source>
</reference>
<keyword evidence="1" id="KW-1133">Transmembrane helix</keyword>
<evidence type="ECO:0000313" key="2">
    <source>
        <dbReference type="EMBL" id="VFK50472.1"/>
    </source>
</evidence>